<reference evidence="2 3" key="1">
    <citation type="journal article" date="2020" name="ISME J.">
        <title>Comparative genomics reveals insights into cyanobacterial evolution and habitat adaptation.</title>
        <authorList>
            <person name="Chen M.Y."/>
            <person name="Teng W.K."/>
            <person name="Zhao L."/>
            <person name="Hu C.X."/>
            <person name="Zhou Y.K."/>
            <person name="Han B.P."/>
            <person name="Song L.R."/>
            <person name="Shu W.S."/>
        </authorList>
    </citation>
    <scope>NUCLEOTIDE SEQUENCE [LARGE SCALE GENOMIC DNA]</scope>
    <source>
        <strain evidence="2 3">FACHB-3921</strain>
    </source>
</reference>
<dbReference type="PROSITE" id="PS50837">
    <property type="entry name" value="NACHT"/>
    <property type="match status" value="1"/>
</dbReference>
<dbReference type="PANTHER" id="PTHR46844:SF1">
    <property type="entry name" value="SLR5058 PROTEIN"/>
    <property type="match status" value="1"/>
</dbReference>
<dbReference type="Pfam" id="PF22727">
    <property type="entry name" value="NCH2"/>
    <property type="match status" value="1"/>
</dbReference>
<dbReference type="SUPFAM" id="SSF52540">
    <property type="entry name" value="P-loop containing nucleoside triphosphate hydrolases"/>
    <property type="match status" value="1"/>
</dbReference>
<sequence>MATQFNFGRDTLTVFLYRFDKAKRNLPNNSLAEGIPWNNPKIVNKEQKLQDELNTICEVLKKNGCPISKPTRGRQRDGESPWEQAYEWLWNTKFSESQQSQKEFIQPIEIDDLVNEVREKVSTDIQKRCGWMRVLDMTHPIGLNDIYTDVNILEKITGRRRLEIAQLLENCNPEDFERFGLNQVVEKRVPGLTAVEKYSKLMILGKPGAGKTTFLKRIAIQCKLGQFLANHVPIFITLKDFAEAPQQPSLLQYINDQFARNSISDQETTKTLLRQGRVIVLLDGLDEVTQAYNDRVLREIRNFSTEYDANYFVITCRIASKEYTFEQFTEVEVADFDDKQIAEFATKWFQTKDPKKAKNFIQKLQQNQRIKELATNPLLLTLLCLLFGESTDFPSNRAELYEEGVEILLKKWDGTRSIERDLVYHKLSLKRKEDLLSRIALKTFESGNYFFKERLVEEYISDYIENLPDAKTDPQALLLDSKAVLKSIEAQHGLLVERARRIYSFSHLTFHEFFTARNIALSRNPQQAFQQLVSHITDKRWREVFLLTVGILDDADDLLLLMKQQIDKLLETDEKLQEFLTWVDLKSSSVEASYKPAAIRAFYLSLDRVRDLDRDLDRDRVRDLVLVRDRDRVLDLSLVRVLDLDLDLDLVRDLVRDLDLDRDLSLDRVLDRDLDLDLSLSLSLDLVRDLDRALFLSLDLDRALDRVLDLDLELKRALQELKDQLPDPRADDKKSFKHWWQESGQAWSEQLRTVIIQHRNIGHDWQFNDDQRRLLQQYYDANKFLVDCLNSECYVSRSVRLEIENTLLLPVNRT</sequence>
<accession>A0ABR8BQU4</accession>
<evidence type="ECO:0000313" key="2">
    <source>
        <dbReference type="EMBL" id="MBD2255191.1"/>
    </source>
</evidence>
<dbReference type="InterPro" id="IPR054501">
    <property type="entry name" value="NCH2"/>
</dbReference>
<organism evidence="2 3">
    <name type="scientific">Nostoc parmelioides FACHB-3921</name>
    <dbReference type="NCBI Taxonomy" id="2692909"/>
    <lineage>
        <taxon>Bacteria</taxon>
        <taxon>Bacillati</taxon>
        <taxon>Cyanobacteriota</taxon>
        <taxon>Cyanophyceae</taxon>
        <taxon>Nostocales</taxon>
        <taxon>Nostocaceae</taxon>
        <taxon>Nostoc</taxon>
    </lineage>
</organism>
<evidence type="ECO:0000313" key="3">
    <source>
        <dbReference type="Proteomes" id="UP000621307"/>
    </source>
</evidence>
<evidence type="ECO:0000259" key="1">
    <source>
        <dbReference type="PROSITE" id="PS50837"/>
    </source>
</evidence>
<dbReference type="InterPro" id="IPR007111">
    <property type="entry name" value="NACHT_NTPase"/>
</dbReference>
<protein>
    <submittedName>
        <fullName evidence="2">NACHT domain-containing NTPase</fullName>
    </submittedName>
</protein>
<name>A0ABR8BQU4_9NOSO</name>
<comment type="caution">
    <text evidence="2">The sequence shown here is derived from an EMBL/GenBank/DDBJ whole genome shotgun (WGS) entry which is preliminary data.</text>
</comment>
<dbReference type="PANTHER" id="PTHR46844">
    <property type="entry name" value="SLR5058 PROTEIN"/>
    <property type="match status" value="1"/>
</dbReference>
<dbReference type="Proteomes" id="UP000621307">
    <property type="component" value="Unassembled WGS sequence"/>
</dbReference>
<dbReference type="EMBL" id="JACJQL010000081">
    <property type="protein sequence ID" value="MBD2255191.1"/>
    <property type="molecule type" value="Genomic_DNA"/>
</dbReference>
<keyword evidence="3" id="KW-1185">Reference proteome</keyword>
<proteinExistence type="predicted"/>
<gene>
    <name evidence="2" type="ORF">H6G14_28640</name>
</gene>
<dbReference type="InterPro" id="IPR027417">
    <property type="entry name" value="P-loop_NTPase"/>
</dbReference>
<dbReference type="Pfam" id="PF05729">
    <property type="entry name" value="NACHT"/>
    <property type="match status" value="1"/>
</dbReference>
<feature type="domain" description="NACHT" evidence="1">
    <location>
        <begin position="199"/>
        <end position="288"/>
    </location>
</feature>
<dbReference type="Gene3D" id="3.40.50.300">
    <property type="entry name" value="P-loop containing nucleotide triphosphate hydrolases"/>
    <property type="match status" value="1"/>
</dbReference>